<evidence type="ECO:0000313" key="2">
    <source>
        <dbReference type="EMBL" id="JAH17490.1"/>
    </source>
</evidence>
<protein>
    <submittedName>
        <fullName evidence="2">Uncharacterized protein</fullName>
    </submittedName>
</protein>
<reference evidence="2" key="1">
    <citation type="submission" date="2014-11" db="EMBL/GenBank/DDBJ databases">
        <authorList>
            <person name="Amaro Gonzalez C."/>
        </authorList>
    </citation>
    <scope>NUCLEOTIDE SEQUENCE</scope>
</reference>
<proteinExistence type="predicted"/>
<keyword evidence="1" id="KW-0472">Membrane</keyword>
<feature type="transmembrane region" description="Helical" evidence="1">
    <location>
        <begin position="6"/>
        <end position="32"/>
    </location>
</feature>
<name>A0A0E9QMH5_ANGAN</name>
<dbReference type="EMBL" id="GBXM01091087">
    <property type="protein sequence ID" value="JAH17490.1"/>
    <property type="molecule type" value="Transcribed_RNA"/>
</dbReference>
<dbReference type="AlphaFoldDB" id="A0A0E9QMH5"/>
<evidence type="ECO:0000256" key="1">
    <source>
        <dbReference type="SAM" id="Phobius"/>
    </source>
</evidence>
<reference evidence="2" key="2">
    <citation type="journal article" date="2015" name="Fish Shellfish Immunol.">
        <title>Early steps in the European eel (Anguilla anguilla)-Vibrio vulnificus interaction in the gills: Role of the RtxA13 toxin.</title>
        <authorList>
            <person name="Callol A."/>
            <person name="Pajuelo D."/>
            <person name="Ebbesson L."/>
            <person name="Teles M."/>
            <person name="MacKenzie S."/>
            <person name="Amaro C."/>
        </authorList>
    </citation>
    <scope>NUCLEOTIDE SEQUENCE</scope>
</reference>
<keyword evidence="1" id="KW-0812">Transmembrane</keyword>
<organism evidence="2">
    <name type="scientific">Anguilla anguilla</name>
    <name type="common">European freshwater eel</name>
    <name type="synonym">Muraena anguilla</name>
    <dbReference type="NCBI Taxonomy" id="7936"/>
    <lineage>
        <taxon>Eukaryota</taxon>
        <taxon>Metazoa</taxon>
        <taxon>Chordata</taxon>
        <taxon>Craniata</taxon>
        <taxon>Vertebrata</taxon>
        <taxon>Euteleostomi</taxon>
        <taxon>Actinopterygii</taxon>
        <taxon>Neopterygii</taxon>
        <taxon>Teleostei</taxon>
        <taxon>Anguilliformes</taxon>
        <taxon>Anguillidae</taxon>
        <taxon>Anguilla</taxon>
    </lineage>
</organism>
<accession>A0A0E9QMH5</accession>
<sequence>MRFIYHWPAFCCMLLGLKETGCYISIFVYIFMVITDKTSRKRYDLIFLSYRLQCLFA</sequence>
<keyword evidence="1" id="KW-1133">Transmembrane helix</keyword>